<protein>
    <submittedName>
        <fullName evidence="4">TonB-dependent receptor</fullName>
    </submittedName>
</protein>
<keyword evidence="2" id="KW-0472">Membrane</keyword>
<organism evidence="4 5">
    <name type="scientific">Autumnicola musiva</name>
    <dbReference type="NCBI Taxonomy" id="3075589"/>
    <lineage>
        <taxon>Bacteria</taxon>
        <taxon>Pseudomonadati</taxon>
        <taxon>Bacteroidota</taxon>
        <taxon>Flavobacteriia</taxon>
        <taxon>Flavobacteriales</taxon>
        <taxon>Flavobacteriaceae</taxon>
        <taxon>Autumnicola</taxon>
    </lineage>
</organism>
<dbReference type="InterPro" id="IPR012910">
    <property type="entry name" value="Plug_dom"/>
</dbReference>
<comment type="caution">
    <text evidence="4">The sequence shown here is derived from an EMBL/GenBank/DDBJ whole genome shotgun (WGS) entry which is preliminary data.</text>
</comment>
<dbReference type="Gene3D" id="2.60.40.1120">
    <property type="entry name" value="Carboxypeptidase-like, regulatory domain"/>
    <property type="match status" value="1"/>
</dbReference>
<dbReference type="InterPro" id="IPR023996">
    <property type="entry name" value="TonB-dep_OMP_SusC/RagA"/>
</dbReference>
<sequence>MMKTINSYGRLTGLYEKKIKLLLLTSTLILGIHLTVFSSPTSTSINFGAHNIIDQDYVSGIVKDGAGIPIPGVNVIIKGTNQGTMTNMDGEFQITASTNDILVFSSIGFENQEIAVADEFNIEIVLTENVSELGEVVVVGYDTQRKITSTSAVSSVKGEEIEDVPVGNITSALAGRVPGLQVMNRGGQPGADGAFLNIRGFGAPLILVDGVPQDPGNIDPNEIESINVLKDASASVYGARAGNGVILVTTKRGVLGKPTFSFNYSSSISEPTKIVELADAPTYARLVNQADLSNGVEPTYSEEEISLFEQGTNPQYPNTDWWDETFRKWAPMNDFNLNVRGGTENVKYFLSAGYLNQESILRTNDINFERFSFRSNLDAQISETFEIGVDISGRKEYRNTPGRGIDVIMLAVQAAKPTEPASFPDSSRPTYPGYDAGWANPLPISNRDYSGYTNDNFQSIRGTLNMNYDMVNFIKGLNVELKADYRANDSFIKNWSTPFTYYNYNYEEDTYQESSVFNSGRTSLNQNYRKDWLAYGYLRFNYNRSFNDHKISAMVLGEALASRADYFGAYREGFITDEIDQLFAGSDENKDNNGGASEDGRMSYVGTLGYNFKNKYLADFVLRADGSSRFYEDNRWGYFPAISVGWRINEEDFFKNNIDSFDNLKLRMSYGQAGDEATVMFNYLTGYQFASSYVFGQNETIERGIASRGLANPAARWAQTTTYNIGLDGNIDESALYFEVDAFYRRKSDILATRVLSVPSTFGASLPQENINSQDDRGFELLLGHSGNIGEFNYDVSANFSWARSKWIHFEEPEFVSEEERRRRQLSGQWTNISWGYETDGLFTTQEEIDNWADITNGANNNVIRPGDIKYIDQNEDGVINWMDEVQLGKTVQPEIFYGMNLNLEYKNFGLTALLQGAANYSVFYSDQFKAPFGVNFVPFQFWEDAWTTENPNPQSSLPRIRYGAQMTHPNGYASDFWIVENAYFIRLKDVQLSYTLPNSIVESIGFQNIRLYAQGYNLAAITNVRYRDPESDNSSGRNYPHQRTLSIGANLKF</sequence>
<dbReference type="Pfam" id="PF13715">
    <property type="entry name" value="CarbopepD_reg_2"/>
    <property type="match status" value="1"/>
</dbReference>
<evidence type="ECO:0000313" key="4">
    <source>
        <dbReference type="EMBL" id="MDT0678503.1"/>
    </source>
</evidence>
<evidence type="ECO:0000256" key="2">
    <source>
        <dbReference type="PROSITE-ProRule" id="PRU01360"/>
    </source>
</evidence>
<feature type="domain" description="TonB-dependent receptor plug" evidence="3">
    <location>
        <begin position="146"/>
        <end position="245"/>
    </location>
</feature>
<keyword evidence="1" id="KW-0732">Signal</keyword>
<keyword evidence="2" id="KW-0812">Transmembrane</keyword>
<comment type="subcellular location">
    <subcellularLocation>
        <location evidence="2">Cell outer membrane</location>
        <topology evidence="2">Multi-pass membrane protein</topology>
    </subcellularLocation>
</comment>
<dbReference type="InterPro" id="IPR039426">
    <property type="entry name" value="TonB-dep_rcpt-like"/>
</dbReference>
<proteinExistence type="inferred from homology"/>
<dbReference type="Proteomes" id="UP001262582">
    <property type="component" value="Unassembled WGS sequence"/>
</dbReference>
<keyword evidence="2" id="KW-0998">Cell outer membrane</keyword>
<evidence type="ECO:0000256" key="1">
    <source>
        <dbReference type="ARBA" id="ARBA00022729"/>
    </source>
</evidence>
<dbReference type="Pfam" id="PF07715">
    <property type="entry name" value="Plug"/>
    <property type="match status" value="1"/>
</dbReference>
<dbReference type="Gene3D" id="2.170.130.10">
    <property type="entry name" value="TonB-dependent receptor, plug domain"/>
    <property type="match status" value="1"/>
</dbReference>
<dbReference type="PROSITE" id="PS52016">
    <property type="entry name" value="TONB_DEPENDENT_REC_3"/>
    <property type="match status" value="1"/>
</dbReference>
<dbReference type="SUPFAM" id="SSF49464">
    <property type="entry name" value="Carboxypeptidase regulatory domain-like"/>
    <property type="match status" value="1"/>
</dbReference>
<name>A0ABU3DAE9_9FLAO</name>
<dbReference type="PANTHER" id="PTHR30069">
    <property type="entry name" value="TONB-DEPENDENT OUTER MEMBRANE RECEPTOR"/>
    <property type="match status" value="1"/>
</dbReference>
<reference evidence="4 5" key="1">
    <citation type="submission" date="2023-09" db="EMBL/GenBank/DDBJ databases">
        <authorList>
            <person name="Rey-Velasco X."/>
        </authorList>
    </citation>
    <scope>NUCLEOTIDE SEQUENCE [LARGE SCALE GENOMIC DNA]</scope>
    <source>
        <strain evidence="4 5">F117</strain>
    </source>
</reference>
<dbReference type="SUPFAM" id="SSF56935">
    <property type="entry name" value="Porins"/>
    <property type="match status" value="1"/>
</dbReference>
<keyword evidence="4" id="KW-0675">Receptor</keyword>
<keyword evidence="2" id="KW-0813">Transport</keyword>
<dbReference type="InterPro" id="IPR023997">
    <property type="entry name" value="TonB-dep_OMP_SusC/RagA_CS"/>
</dbReference>
<keyword evidence="2" id="KW-1134">Transmembrane beta strand</keyword>
<evidence type="ECO:0000313" key="5">
    <source>
        <dbReference type="Proteomes" id="UP001262582"/>
    </source>
</evidence>
<accession>A0ABU3DAE9</accession>
<comment type="similarity">
    <text evidence="2">Belongs to the TonB-dependent receptor family.</text>
</comment>
<evidence type="ECO:0000259" key="3">
    <source>
        <dbReference type="Pfam" id="PF07715"/>
    </source>
</evidence>
<keyword evidence="5" id="KW-1185">Reference proteome</keyword>
<dbReference type="RefSeq" id="WP_311504837.1">
    <property type="nucleotide sequence ID" value="NZ_JAVRHK010000023.1"/>
</dbReference>
<dbReference type="NCBIfam" id="TIGR04057">
    <property type="entry name" value="SusC_RagA_signa"/>
    <property type="match status" value="1"/>
</dbReference>
<gene>
    <name evidence="4" type="ORF">RM539_18130</name>
</gene>
<dbReference type="NCBIfam" id="TIGR04056">
    <property type="entry name" value="OMP_RagA_SusC"/>
    <property type="match status" value="1"/>
</dbReference>
<dbReference type="PANTHER" id="PTHR30069:SF53">
    <property type="entry name" value="COLICIN I RECEPTOR-RELATED"/>
    <property type="match status" value="1"/>
</dbReference>
<dbReference type="InterPro" id="IPR008969">
    <property type="entry name" value="CarboxyPept-like_regulatory"/>
</dbReference>
<dbReference type="InterPro" id="IPR037066">
    <property type="entry name" value="Plug_dom_sf"/>
</dbReference>
<dbReference type="EMBL" id="JAVRHK010000023">
    <property type="protein sequence ID" value="MDT0678503.1"/>
    <property type="molecule type" value="Genomic_DNA"/>
</dbReference>